<dbReference type="Gene3D" id="2.60.40.10">
    <property type="entry name" value="Immunoglobulins"/>
    <property type="match status" value="2"/>
</dbReference>
<evidence type="ECO:0000313" key="3">
    <source>
        <dbReference type="EMBL" id="XBU14893.1"/>
    </source>
</evidence>
<dbReference type="NCBIfam" id="TIGR01965">
    <property type="entry name" value="VCBS_repeat"/>
    <property type="match status" value="4"/>
</dbReference>
<reference evidence="3" key="1">
    <citation type="submission" date="2024-06" db="EMBL/GenBank/DDBJ databases">
        <authorList>
            <person name="Song Z."/>
        </authorList>
    </citation>
    <scope>NUCLEOTIDE SEQUENCE</scope>
    <source>
        <strain evidence="3">A1-4-2</strain>
    </source>
</reference>
<feature type="domain" description="Cadherin-like" evidence="2">
    <location>
        <begin position="3183"/>
        <end position="3274"/>
    </location>
</feature>
<evidence type="ECO:0000256" key="1">
    <source>
        <dbReference type="ARBA" id="ARBA00022837"/>
    </source>
</evidence>
<name>A0AAU7SUJ8_9GAMM</name>
<dbReference type="Pfam" id="PF00353">
    <property type="entry name" value="HemolysinCabind"/>
    <property type="match status" value="5"/>
</dbReference>
<dbReference type="Pfam" id="PF17892">
    <property type="entry name" value="Cadherin_5"/>
    <property type="match status" value="3"/>
</dbReference>
<dbReference type="InterPro" id="IPR001343">
    <property type="entry name" value="Hemolysn_Ca-bd"/>
</dbReference>
<dbReference type="SUPFAM" id="SSF49313">
    <property type="entry name" value="Cadherin-like"/>
    <property type="match status" value="14"/>
</dbReference>
<dbReference type="PANTHER" id="PTHR34720">
    <property type="entry name" value="MICROCYSTIN DEPENDENT PROTEIN"/>
    <property type="match status" value="1"/>
</dbReference>
<protein>
    <submittedName>
        <fullName evidence="3">Ig-like domain-containing protein</fullName>
    </submittedName>
</protein>
<dbReference type="RefSeq" id="WP_349927217.1">
    <property type="nucleotide sequence ID" value="NZ_CP157981.1"/>
</dbReference>
<dbReference type="GO" id="GO:0016020">
    <property type="term" value="C:membrane"/>
    <property type="evidence" value="ECO:0007669"/>
    <property type="project" value="InterPro"/>
</dbReference>
<dbReference type="NCBIfam" id="NF012211">
    <property type="entry name" value="tand_rpt_95"/>
    <property type="match status" value="20"/>
</dbReference>
<dbReference type="PROSITE" id="PS00330">
    <property type="entry name" value="HEMOLYSIN_CALCIUM"/>
    <property type="match status" value="6"/>
</dbReference>
<dbReference type="NCBIfam" id="TIGR03661">
    <property type="entry name" value="T1SS_VCA0849"/>
    <property type="match status" value="2"/>
</dbReference>
<dbReference type="InterPro" id="IPR019960">
    <property type="entry name" value="T1SS_VCA0849"/>
</dbReference>
<dbReference type="Gene3D" id="2.60.40.2810">
    <property type="match status" value="13"/>
</dbReference>
<dbReference type="PANTHER" id="PTHR34720:SF9">
    <property type="entry name" value="BLR4714 PROTEIN"/>
    <property type="match status" value="1"/>
</dbReference>
<dbReference type="InterPro" id="IPR010221">
    <property type="entry name" value="VCBS_dom"/>
</dbReference>
<feature type="domain" description="Cadherin-like" evidence="2">
    <location>
        <begin position="3277"/>
        <end position="3369"/>
    </location>
</feature>
<dbReference type="Pfam" id="PF17963">
    <property type="entry name" value="Big_9"/>
    <property type="match status" value="17"/>
</dbReference>
<proteinExistence type="predicted"/>
<dbReference type="SUPFAM" id="SSF51120">
    <property type="entry name" value="beta-Roll"/>
    <property type="match status" value="3"/>
</dbReference>
<dbReference type="Gene3D" id="2.60.40.3440">
    <property type="match status" value="6"/>
</dbReference>
<keyword evidence="1" id="KW-0106">Calcium</keyword>
<dbReference type="GO" id="GO:0005509">
    <property type="term" value="F:calcium ion binding"/>
    <property type="evidence" value="ECO:0007669"/>
    <property type="project" value="InterPro"/>
</dbReference>
<dbReference type="PRINTS" id="PR00313">
    <property type="entry name" value="CABNDNGRPT"/>
</dbReference>
<dbReference type="InterPro" id="IPR013783">
    <property type="entry name" value="Ig-like_fold"/>
</dbReference>
<dbReference type="CDD" id="cd11304">
    <property type="entry name" value="Cadherin_repeat"/>
    <property type="match status" value="14"/>
</dbReference>
<dbReference type="InterPro" id="IPR041690">
    <property type="entry name" value="Cadherin_5"/>
</dbReference>
<evidence type="ECO:0000259" key="2">
    <source>
        <dbReference type="Pfam" id="PF17892"/>
    </source>
</evidence>
<dbReference type="InterPro" id="IPR018511">
    <property type="entry name" value="Hemolysin-typ_Ca-bd_CS"/>
</dbReference>
<accession>A0AAU7SUJ8</accession>
<organism evidence="3">
    <name type="scientific">Acinetobacter sp. A1-4-2</name>
    <dbReference type="NCBI Taxonomy" id="3156489"/>
    <lineage>
        <taxon>Bacteria</taxon>
        <taxon>Pseudomonadati</taxon>
        <taxon>Pseudomonadota</taxon>
        <taxon>Gammaproteobacteria</taxon>
        <taxon>Moraxellales</taxon>
        <taxon>Moraxellaceae</taxon>
        <taxon>Acinetobacter</taxon>
    </lineage>
</organism>
<gene>
    <name evidence="3" type="ORF">ABJ384_10545</name>
</gene>
<dbReference type="InterPro" id="IPR011049">
    <property type="entry name" value="Serralysin-like_metalloprot_C"/>
</dbReference>
<dbReference type="Gene3D" id="2.150.10.10">
    <property type="entry name" value="Serralysin-like metalloprotease, C-terminal"/>
    <property type="match status" value="3"/>
</dbReference>
<feature type="domain" description="Cadherin-like" evidence="2">
    <location>
        <begin position="3085"/>
        <end position="3175"/>
    </location>
</feature>
<dbReference type="EMBL" id="CP157981">
    <property type="protein sequence ID" value="XBU14893.1"/>
    <property type="molecule type" value="Genomic_DNA"/>
</dbReference>
<dbReference type="Gene3D" id="2.60.40.60">
    <property type="entry name" value="Cadherins"/>
    <property type="match status" value="12"/>
</dbReference>
<sequence length="5141" mass="522400">MNNQTITVKIHSAKKIISTLNVTKTPDQPVIIQAQKNVNYELIDDATQFAPENIKIKRVGNDLHIGFEDGSSDPLDADLIIQDYYGHDGVTSNLLIGLHENGSYYAYVPESGLQEHAVSMLAEEVSAGQALGGEPLVAAAYEFNPYWLLALIPLVGLAVAAGDSDSVSVKETAPVAIDDVISIVEDTVFTSTFSLLANDSDVDSSFTAVAGTYTTTQGGTIVIAEDGQYVYMPAANFTGIDTVDYTITDGSLMDTGTLTIMVSSVNDAPVANPDTATVVEDTAATIIVLGNDTDAENDTLTVTAASALHGTVTINADGTLSYTPNANYTGADTISYSISDGNGGTSSSVVNVSVTPVNDAPVLSFTDSLTSITENSAMAGMVVTDANATDAEGDTLTYSLTNNPDGYYSIDPATGVVTLTQAGADWVNGGGNLPAVSVTVTDGTTPVTGTAAMPATSLVNDAPVANPDTATVVEDTPTTITVLGNDTDAENDTLTVTAASALHGTVTINADGTLSYTPNANYTGADTISYSVTDGKGGTSSSVVNVSVTPVNDAPVLSFTDSLTSITENSAMAGMVVTDANATDAEGDTLTYSLTNNPDGYYSIDPATGVVSLTQAGADWVNGGGNLPAVSVTVTDGTTPVTGTAAMPVTTLVNDAPVAMDDEIIINEDQVYSSAVSLLQNDTDLDSVSITAVSGTYTTTQGGTISIATNGTYTYTPAANFTGIDTVDYTITDGSLTDTATLTITVTPVNDAPVLSFTDSLTSITENSATAGMVVTDANATDAEGDTLTYSLTNNPDGYYSIDPATGVVSLTQAGADWVNGGGNLPAVSVTVTDGTTPVTGTAAMPATSLVNDAPVATPDTATVVEDTPTTITVLGNDTDAENDTLTVTAASALHGTVTINADGTLSYTPNANYTGADTISYSISDGNGGTSSSVVNVSVTPVNDAPVLSFTDSLTSITENSAMAGMVVTDANATDAEGDTLTYSLTNNPDGYYSIDPATGVVSLTQAGADWVNGGGNLPAVSVTVTDGTTPVTGTAAMPVTSLVNDAPVANPDTATVIEDTPTTITVLGNDTDAENDTLTVTAASALHGTVTINADGTLSYIPNANYTGADTISYSVTDGKGGTSSSVVNVSVTPVNDAPVLSFTDSLTSITENSAMAGMVVTDANATDAEGDTLTYSLTNNPDGYYSIDPATGIVSLTQAGADWVNGGGNLPAVSVTVTDGTTPVTGTAAMPATSLVNDAPVAMDDEIIINEDQVYSSAVSLLQNDTDLDSVSITAVSGTYTTTQGGTISIATNGTYTYTPAANFTGIDTVDYTITDGSLTDTATLTITVTPVNDAPVLSFTDSLTSITENSATAGMVVTDANATDAEGDTLTYSLTNNPDGYYSIDPATGVVSLTQAGADWVNGGGNLPAVSVTVTDGTTPVTGTAAMPATSLVNDAPVATPDTATVVEDTPTTITVLGNDTDAENDTLTVTAASALHGTVTINADGTLSYTPNANYTGADTISYSISDGNGGTSSSVVNVSVTPVNDAPVLSFTDSLTSITENSAMAGMVVTDANATDAEGDTLTYSLTNNPDGYYSIDPATGVVSLTQAGADWVNGGGNLPAVSVTVTDGTTPVTGTAAMPATSLVNDAPVANPDTATVVEDTAATIIVLGNDTDAENDTLTVTAASALHGTVTINADGTLSYTPNANYTGADTISYSVTDGKGGTSSSVVNVSVTPVNDAPVLSFTDSLTSITENSATAGMVVTDANATDAEGDTLTYSLTNNPDGYYSIDPATGIVSLTQAGADWVNGGGNLPAVSVTVTDGTTPVTGTAAMPVTSLVNDAPVANPDTATVIEDTPTTITVLGNDTDAENDTLTVTAASALHGTVTINADGTLSYTPNANYTGADTISYSVTDGKGGTSSSVVNVSVTPVNDAPVLSFTDSLTSITENSAMAGMVVTDANATDAEGDTLTYSLTNNPDGYYSIDPATGVVSLTQAGADWVNGGGNLPAVSVTVTDGTTPVTGTAAMPVTTLVNDAPVANPDTATVIEDTSATIIVLGNDTDAENDTLTVTAASALHGTVTINADGTLSYTPNANYTGADTISYSVTDGKGGTSSSVVNVSVTPVNDAPVLSFTDSLTSITENSAMAGMVVTDANATDAEGDTLTYSLTNNPDGYYSIDPATGVVSLTQAGADWVNGGGNLPAVSVTVTDGTTPVTGTAAMPATSLVNDAPVATPDTATVVEDTPTTITVLGNDTDAENDTLTVTAASALHGTVTINADGTLSYTPNANYTGADTISYSISDGNGGTSSSVVNVSVTPVNDAPVLSFTDSLTSITENSAMAGMVVTDANATDAEGDTLTYSLTNNPDGYYSIDPATGVVSLTQAGADWVNGGGNLPAVSVTVTDGTTPVTGTAAMPVTSLVNDAPVANPDTATVIEDTPTTITVLGNDTDAENDTLTVTAASALHGTVTINADGTLSYIPNANYTGADTISYSVTDGKGGTSSSVVNVSVTPVNDAPVLSFTDSLTSITENSAMAGMVVTDANATDAEGDTLTYSLTNNPDGYYSIDPATGVVSLTQAGADWVNGGGNLPAVSVTVTDGTTPVTGTAAMPVTTLVNDAPVAMDDEIIINEDQVYSSAVSLLQNDTDLDSVSITAVSGTYTTTQGGTISIATNGTYTYTPAANFTGIDTVDYTITDGSLTDTATLTITVTPVNDAPVLSFTDSLTSITENSATAGMVVTDANATDAEGDTLTYSLTNNPDGYYSIDPATGVVSLTQAGADWVNGGGNLPAVSVTVTDGTTPVTGTAAMPATSLVNDAPVATPDTATVVEDTPTTITVLGNDTDAENDTLTVTAASALHGTVTINADGTLSYTPNANYTGADTISYSISDGNGGTSSSVVNVSVTPVNDAPVLSFTDSLTSITENSAMAGMVVTDANATDAEGDTLTYSLTNNPDGYYSIDPATGVVSLTQAGADWVNGGGNLPAVSVTVTDGTTPVTGTAAMPATSLVNDAPVANPDTATVVEDTAATIIVLGNDTDAENDTLTVTAASALHGTVTINADGTLSYIPNANYTGADTISYSVTDGKGGTSSSVVNVSVTPVNDAPVAIDDLITVAEDAIFTSTISLLANDSDVDSNFTAVAGTYTTTQGGTIVISQDGQYVYMPAANFAGIDTVDYTITDGSLTDVGTLRIVVEAVNEAQPVAVDDNFATNEDTVLNITAADLLSNDTGLLDAPVSITSVQNATNGTVALDIDGNVIFTPSANYNGPASFTYTIRDSDGETSTATVNINVISVNDAPIAADDAISSTEDTVFTSTISLLANDSDVDSSFTAVAATYTTTQGGTIVIAADGQYVYTPVANFNGTDSVDYTITDGEFFDTATLTITVGAVNDEPVAVDDLAYVVKDTTFTSKVSVLANDTDVDSSLSVQAPGTYTTTQGGQIVITSDGSYVYTPPTSGWMGTDTYLYTVTDGEFTDTATLTLIVGQPTVSEEGLPLGQPDMLGSPTDTTDVTTVMAALNLISPVTTVTSVTLISAPLNSDGVPVTWTPSGDGTDTYTLTGVAGTTPVATLIVKANGEYTFTLLAPLDHPVVDVEDVLSLQFSTVMDGSTYNFTIDVEDDMPVAMMTAASSVPTYEGTDNIVAVLSDADPDIARVDSQLLNILEFGTDQKLLAWASDNNLASVVLSIPSGTNTDTLRTLLNNDSGVLFKSEFAAELGLEINWTTGGDLIFTVTPVAPTSMDNQAVNVLLTTLYQMMRGLMGGSATNDMMAVSTLTVTDTSGFSDTKLGSDWLETDVLNSGSVLGYAAGLNDTVTGTSGVNMGDDVYFTSVGNDTVYGFGGSDIVFGGSGNDRLYGYNSVDEGGDSDGNDKLYGGAGDDQLYGNNGNDLLDGGLGNDLLNGGSGADLLNGGQGSDELTGGTGSDIFQLSLGDQLMTAPTTLDAKIDVVGYIAGQVIRVTTTVGIVTTTQDITLTASDILTGYILVPVTAPVEGQQITVTAVHMLSVGSTYVSKPGTATAVIGAMTNGLQPTVTITEDDGNGLGNLPNDGLLTDHNGILDAGELQGNIDVSIALASGSAVGDELVIVTNTGVTETIVLTQAIIDAGPITRSYPSPGEEQTLTVTATLQRGDTISTASTDSVTVDTGLLVSTYSSPEVTIVQDFNSDGVISYKPVDVITDFTLGAGGDVIDLRTLLQGENHLIGQTGNLTDYLSFEKADGDGDGIADDTIIRVSVNGTVSTSYDQVIILANVDLVTGKTQQEILNDLLYTGNLLVDYSYPDNWVQVSAGETTSGELVVGFGADGGYVQSVTFADYTLTYNGADTITPTGTADGTTYTFDPASDELTIYTNRGDLLIVNMLTGSYEYAKLESGPAIDEAPIVNVNSSASLLGLVNAGALGLVGVGTNQQFTATDPNNDITQVVVEMTSLGISLLDSYDIRWSQALADEFGLVVTPDRNGLGGLLQTFANITIEKVGGGTIDNQQLNEFLATVYVDQGSIVSVNLLPTISMTVTDNQGNVVTDSAETDLAGLNLLNPSNNPSPIWEGTSGIDLQTGDNNGLTTDERLYGYAGDDQLAGSDGNDLLRGGADSDILNGGSGNDTLIGGTGDDTLVGGTGNDIFLFEKGDQGTSLATDIIADFNVQPVAGGGDILDLRGLLENERAIANLLAGNLTNYLSFSIVDGDGDGVADDTILDISTSGAVSTTVDQRIIFTNTDLVNGQSNLEVIEQLLKNGNLLVDQEYSTLSTEGVSTFDIVLTDNDKDTVDTTIAFDSSDPAFELDGNAPPVTQAFDANLLGLIGADVLGVIDLSRQAMVALDVDNNLRTVVVKFAGVANVALGDAYLEVSAQLAKDLGLNFTVENTGLLGLLGPTSTLTITAIDGGDIDNWAINELLATVRLQSDGINLLTVLQTLNGGLTLDVSVLGTFTITATDSYNSTDSDIIASLADAAVLEGLIGQSGNPDIIQGTSGNDVLDSSVLGLSSERLYGFDGDDILNGNNGNDLLRGGTGNDVLNGGAGNDLLFDGNGYDTMNGGSGDDKIMISGTGFESVNGGLGIDTLTLLGGINLDLSLHNNITGIEHINLGNEAEGSTLTLTAQDVLDISDTDILAIYGDAADKVTLETGAIKGAVITDANNVTMTEYTWSDSSAKVWVENEIVAAGGVNIII</sequence>
<dbReference type="InterPro" id="IPR015919">
    <property type="entry name" value="Cadherin-like_sf"/>
</dbReference>